<name>A0ABY9MTU5_9GAMM</name>
<sequence length="394" mass="42891">MKKHILTLSVAAAALGMTATAMADVTLYDYEQPTSAYEDAYVSGQLNVNSGNQGQTSHDLNLDTSYSRVFSSPDRDIKIGGDLQASSKRGANAGDEAQENYIGTASAGMNKYFQPNNSKGAFWYGDTELGIKKGADDPFLKAGVGLGYGRVVNVTPMAQAIRLVEALRANNSLTGDLTKAEYNQIAQIIAKESEYNTKYGSTDYRQKWIGDMEAVLQSSGKTAGTLGAVGILKAYDVLVNERISTRKNGWLVKAGVSEVVKDYNGDGGKPALDIAGEYHRPLSNLTQFSNETAVSAILKDNDDSYTLKNQMSLNHEVSDRVDWLNKWALDYDHNGATDQNTTTNAASSTYRYYISNKLAFDTVAALTQVEDKIDNNGNDDVDKSLFMGVTYRLK</sequence>
<proteinExistence type="predicted"/>
<evidence type="ECO:0000313" key="3">
    <source>
        <dbReference type="Proteomes" id="UP001236657"/>
    </source>
</evidence>
<reference evidence="2 3" key="1">
    <citation type="submission" date="2023-08" db="EMBL/GenBank/DDBJ databases">
        <title>New molecular markers tilS and rpoB for phylogenetic and monitoring studies of the genus Thiothrix biodiversity.</title>
        <authorList>
            <person name="Ravin N.V."/>
            <person name="Smolyakov D."/>
            <person name="Markov N.D."/>
            <person name="Beletsky A.V."/>
            <person name="Mardanov A.V."/>
            <person name="Rudenko T.S."/>
            <person name="Grabovich M.Y."/>
        </authorList>
    </citation>
    <scope>NUCLEOTIDE SEQUENCE [LARGE SCALE GENOMIC DNA]</scope>
    <source>
        <strain evidence="2 3">MK1</strain>
    </source>
</reference>
<accession>A0ABY9MTU5</accession>
<organism evidence="2 3">
    <name type="scientific">Thiothrix lacustris</name>
    <dbReference type="NCBI Taxonomy" id="525917"/>
    <lineage>
        <taxon>Bacteria</taxon>
        <taxon>Pseudomonadati</taxon>
        <taxon>Pseudomonadota</taxon>
        <taxon>Gammaproteobacteria</taxon>
        <taxon>Thiotrichales</taxon>
        <taxon>Thiotrichaceae</taxon>
        <taxon>Thiothrix</taxon>
    </lineage>
</organism>
<dbReference type="EMBL" id="CP133218">
    <property type="protein sequence ID" value="WML91867.1"/>
    <property type="molecule type" value="Genomic_DNA"/>
</dbReference>
<protein>
    <recommendedName>
        <fullName evidence="4">Porin domain-containing protein</fullName>
    </recommendedName>
</protein>
<feature type="signal peptide" evidence="1">
    <location>
        <begin position="1"/>
        <end position="23"/>
    </location>
</feature>
<feature type="chain" id="PRO_5047470815" description="Porin domain-containing protein" evidence="1">
    <location>
        <begin position="24"/>
        <end position="394"/>
    </location>
</feature>
<keyword evidence="3" id="KW-1185">Reference proteome</keyword>
<evidence type="ECO:0000256" key="1">
    <source>
        <dbReference type="SAM" id="SignalP"/>
    </source>
</evidence>
<dbReference type="RefSeq" id="WP_028488433.1">
    <property type="nucleotide sequence ID" value="NZ_CP133218.1"/>
</dbReference>
<evidence type="ECO:0008006" key="4">
    <source>
        <dbReference type="Google" id="ProtNLM"/>
    </source>
</evidence>
<gene>
    <name evidence="2" type="ORF">RCF98_05890</name>
</gene>
<evidence type="ECO:0000313" key="2">
    <source>
        <dbReference type="EMBL" id="WML91867.1"/>
    </source>
</evidence>
<keyword evidence="1" id="KW-0732">Signal</keyword>
<dbReference type="Proteomes" id="UP001236657">
    <property type="component" value="Chromosome"/>
</dbReference>